<sequence>MTHLSIRPALTAAAALGLALSWSAGAQTGDPAPAEATVDAAALYNTGAAVIENSRDVELAAGAQTLDWPLSGRLRPETFWLSAPGVSLTGLSAARPDDEGSGRLAARVGRSVTLLRGAGDAAGDSREGRLVGVQGEAVLVQVDGRIERLTDGSPWRIAWPADTGSDPGGVQLDVEAEAAGTRALTATYQIDGPRWQASHTGRFDAETGELSLTTMAVIDNGGGARLSADRAWLVAGEVSRAGNGGPQPAMMARSEAKADVASGPQSTGDTYRYALDGGIDVPAGATRAVAIMAPHTFEASRRYRLENSLYSVTRETERSHAAVRLRFDNTAEVPLPAGPLRVYDGQHAAGLMGEATIGDTPKGAPVNLTLGAAFDITAERRLVDDSRTEGGERSRTAEITLHNAGDASATVDVVEQLPDTAGIESASEDRVDDSPVNSAQWTLEVPAGGDKRLRYTVTWTE</sequence>
<dbReference type="Pfam" id="PF13598">
    <property type="entry name" value="DUF4139"/>
    <property type="match status" value="1"/>
</dbReference>
<proteinExistence type="predicted"/>
<dbReference type="AlphaFoldDB" id="A0A423PKR0"/>
<gene>
    <name evidence="3" type="ORF">SAHL_13130</name>
</gene>
<evidence type="ECO:0000313" key="3">
    <source>
        <dbReference type="EMBL" id="ROO26112.1"/>
    </source>
</evidence>
<dbReference type="InterPro" id="IPR037291">
    <property type="entry name" value="DUF4139"/>
</dbReference>
<dbReference type="Proteomes" id="UP000285123">
    <property type="component" value="Unassembled WGS sequence"/>
</dbReference>
<dbReference type="RefSeq" id="WP_123591864.1">
    <property type="nucleotide sequence ID" value="NZ_AYKF01000103.1"/>
</dbReference>
<dbReference type="OrthoDB" id="9808067at2"/>
<reference evidence="3 4" key="1">
    <citation type="submission" date="2013-10" db="EMBL/GenBank/DDBJ databases">
        <title>Salinisphaera halophila YIM 95161 Genome Sequencing.</title>
        <authorList>
            <person name="Lai Q."/>
            <person name="Li C."/>
            <person name="Shao Z."/>
        </authorList>
    </citation>
    <scope>NUCLEOTIDE SEQUENCE [LARGE SCALE GENOMIC DNA]</scope>
    <source>
        <strain evidence="3 4">YIM 95161</strain>
    </source>
</reference>
<name>A0A423PKR0_9GAMM</name>
<protein>
    <recommendedName>
        <fullName evidence="2">DUF4139 domain-containing protein</fullName>
    </recommendedName>
</protein>
<feature type="chain" id="PRO_5019455342" description="DUF4139 domain-containing protein" evidence="1">
    <location>
        <begin position="27"/>
        <end position="461"/>
    </location>
</feature>
<dbReference type="PANTHER" id="PTHR38075:SF1">
    <property type="entry name" value="DUF4139 DOMAIN-CONTAINING PROTEIN"/>
    <property type="match status" value="1"/>
</dbReference>
<accession>A0A423PKR0</accession>
<organism evidence="3 4">
    <name type="scientific">Salinisphaera orenii YIM 95161</name>
    <dbReference type="NCBI Taxonomy" id="1051139"/>
    <lineage>
        <taxon>Bacteria</taxon>
        <taxon>Pseudomonadati</taxon>
        <taxon>Pseudomonadota</taxon>
        <taxon>Gammaproteobacteria</taxon>
        <taxon>Salinisphaerales</taxon>
        <taxon>Salinisphaeraceae</taxon>
        <taxon>Salinisphaera</taxon>
    </lineage>
</organism>
<feature type="signal peptide" evidence="1">
    <location>
        <begin position="1"/>
        <end position="26"/>
    </location>
</feature>
<evidence type="ECO:0000259" key="2">
    <source>
        <dbReference type="Pfam" id="PF13598"/>
    </source>
</evidence>
<comment type="caution">
    <text evidence="3">The sequence shown here is derived from an EMBL/GenBank/DDBJ whole genome shotgun (WGS) entry which is preliminary data.</text>
</comment>
<dbReference type="PANTHER" id="PTHR38075">
    <property type="entry name" value="DUF4139 DOMAIN-CONTAINING PROTEIN"/>
    <property type="match status" value="1"/>
</dbReference>
<evidence type="ECO:0000313" key="4">
    <source>
        <dbReference type="Proteomes" id="UP000285123"/>
    </source>
</evidence>
<evidence type="ECO:0000256" key="1">
    <source>
        <dbReference type="SAM" id="SignalP"/>
    </source>
</evidence>
<feature type="domain" description="DUF4139" evidence="2">
    <location>
        <begin position="184"/>
        <end position="458"/>
    </location>
</feature>
<dbReference type="EMBL" id="AYKF01000103">
    <property type="protein sequence ID" value="ROO26112.1"/>
    <property type="molecule type" value="Genomic_DNA"/>
</dbReference>
<keyword evidence="1" id="KW-0732">Signal</keyword>